<keyword evidence="1" id="KW-0472">Membrane</keyword>
<keyword evidence="1" id="KW-0812">Transmembrane</keyword>
<evidence type="ECO:0000256" key="1">
    <source>
        <dbReference type="SAM" id="Phobius"/>
    </source>
</evidence>
<protein>
    <submittedName>
        <fullName evidence="2">Uncharacterized protein</fullName>
    </submittedName>
</protein>
<feature type="transmembrane region" description="Helical" evidence="1">
    <location>
        <begin position="6"/>
        <end position="28"/>
    </location>
</feature>
<sequence length="48" mass="5384">MHDVCQWATATLAIAFTAALLITGQWFIQYRLQHETMTPVVKVATLPP</sequence>
<gene>
    <name evidence="2" type="ORF">GA0061098_1002410</name>
</gene>
<evidence type="ECO:0000313" key="2">
    <source>
        <dbReference type="EMBL" id="SCB18809.1"/>
    </source>
</evidence>
<keyword evidence="3" id="KW-1185">Reference proteome</keyword>
<keyword evidence="1" id="KW-1133">Transmembrane helix</keyword>
<dbReference type="EMBL" id="FMAI01000002">
    <property type="protein sequence ID" value="SCB18809.1"/>
    <property type="molecule type" value="Genomic_DNA"/>
</dbReference>
<evidence type="ECO:0000313" key="3">
    <source>
        <dbReference type="Proteomes" id="UP000199184"/>
    </source>
</evidence>
<dbReference type="AlphaFoldDB" id="A0A1C3UTN9"/>
<proteinExistence type="predicted"/>
<name>A0A1C3UTN9_9BRAD</name>
<organism evidence="2 3">
    <name type="scientific">Bradyrhizobium shewense</name>
    <dbReference type="NCBI Taxonomy" id="1761772"/>
    <lineage>
        <taxon>Bacteria</taxon>
        <taxon>Pseudomonadati</taxon>
        <taxon>Pseudomonadota</taxon>
        <taxon>Alphaproteobacteria</taxon>
        <taxon>Hyphomicrobiales</taxon>
        <taxon>Nitrobacteraceae</taxon>
        <taxon>Bradyrhizobium</taxon>
    </lineage>
</organism>
<dbReference type="RefSeq" id="WP_165637180.1">
    <property type="nucleotide sequence ID" value="NZ_FMAI01000002.1"/>
</dbReference>
<dbReference type="Proteomes" id="UP000199184">
    <property type="component" value="Unassembled WGS sequence"/>
</dbReference>
<reference evidence="3" key="1">
    <citation type="submission" date="2016-08" db="EMBL/GenBank/DDBJ databases">
        <authorList>
            <person name="Varghese N."/>
            <person name="Submissions Spin"/>
        </authorList>
    </citation>
    <scope>NUCLEOTIDE SEQUENCE [LARGE SCALE GENOMIC DNA]</scope>
    <source>
        <strain evidence="3">ERR11</strain>
    </source>
</reference>
<accession>A0A1C3UTN9</accession>